<feature type="region of interest" description="Disordered" evidence="16">
    <location>
        <begin position="104"/>
        <end position="190"/>
    </location>
</feature>
<evidence type="ECO:0000256" key="16">
    <source>
        <dbReference type="SAM" id="MobiDB-lite"/>
    </source>
</evidence>
<evidence type="ECO:0000256" key="9">
    <source>
        <dbReference type="ARBA" id="ARBA00022701"/>
    </source>
</evidence>
<evidence type="ECO:0000256" key="12">
    <source>
        <dbReference type="ARBA" id="ARBA00023212"/>
    </source>
</evidence>
<dbReference type="eggNOG" id="ENOG502RZQN">
    <property type="taxonomic scope" value="Eukaryota"/>
</dbReference>
<comment type="subcellular location">
    <subcellularLocation>
        <location evidence="3">Chromosome</location>
        <location evidence="3">Centromere</location>
        <location evidence="3">Kinetochore</location>
    </subcellularLocation>
    <subcellularLocation>
        <location evidence="2">Cytoplasm</location>
        <location evidence="2">Cytoskeleton</location>
        <location evidence="2">Spindle</location>
    </subcellularLocation>
    <subcellularLocation>
        <location evidence="1">Nucleus</location>
    </subcellularLocation>
</comment>
<evidence type="ECO:0000256" key="10">
    <source>
        <dbReference type="ARBA" id="ARBA00022776"/>
    </source>
</evidence>
<dbReference type="GO" id="GO:0005874">
    <property type="term" value="C:microtubule"/>
    <property type="evidence" value="ECO:0007669"/>
    <property type="project" value="UniProtKB-KW"/>
</dbReference>
<dbReference type="OrthoDB" id="5573898at2759"/>
<dbReference type="GO" id="GO:0008608">
    <property type="term" value="P:attachment of spindle microtubules to kinetochore"/>
    <property type="evidence" value="ECO:0007669"/>
    <property type="project" value="InterPro"/>
</dbReference>
<organism evidence="17 18">
    <name type="scientific">Fomitopsis schrenkii</name>
    <name type="common">Brown rot fungus</name>
    <dbReference type="NCBI Taxonomy" id="2126942"/>
    <lineage>
        <taxon>Eukaryota</taxon>
        <taxon>Fungi</taxon>
        <taxon>Dikarya</taxon>
        <taxon>Basidiomycota</taxon>
        <taxon>Agaricomycotina</taxon>
        <taxon>Agaricomycetes</taxon>
        <taxon>Polyporales</taxon>
        <taxon>Fomitopsis</taxon>
    </lineage>
</organism>
<feature type="compositionally biased region" description="Low complexity" evidence="16">
    <location>
        <begin position="433"/>
        <end position="448"/>
    </location>
</feature>
<keyword evidence="9" id="KW-0493">Microtubule</keyword>
<evidence type="ECO:0000256" key="14">
    <source>
        <dbReference type="ARBA" id="ARBA00023306"/>
    </source>
</evidence>
<feature type="compositionally biased region" description="Basic and acidic residues" evidence="16">
    <location>
        <begin position="528"/>
        <end position="546"/>
    </location>
</feature>
<reference evidence="17 18" key="1">
    <citation type="journal article" date="2012" name="Science">
        <title>The Paleozoic origin of enzymatic lignin decomposition reconstructed from 31 fungal genomes.</title>
        <authorList>
            <person name="Floudas D."/>
            <person name="Binder M."/>
            <person name="Riley R."/>
            <person name="Barry K."/>
            <person name="Blanchette R.A."/>
            <person name="Henrissat B."/>
            <person name="Martinez A.T."/>
            <person name="Otillar R."/>
            <person name="Spatafora J.W."/>
            <person name="Yadav J.S."/>
            <person name="Aerts A."/>
            <person name="Benoit I."/>
            <person name="Boyd A."/>
            <person name="Carlson A."/>
            <person name="Copeland A."/>
            <person name="Coutinho P.M."/>
            <person name="de Vries R.P."/>
            <person name="Ferreira P."/>
            <person name="Findley K."/>
            <person name="Foster B."/>
            <person name="Gaskell J."/>
            <person name="Glotzer D."/>
            <person name="Gorecki P."/>
            <person name="Heitman J."/>
            <person name="Hesse C."/>
            <person name="Hori C."/>
            <person name="Igarashi K."/>
            <person name="Jurgens J.A."/>
            <person name="Kallen N."/>
            <person name="Kersten P."/>
            <person name="Kohler A."/>
            <person name="Kuees U."/>
            <person name="Kumar T.K.A."/>
            <person name="Kuo A."/>
            <person name="LaButti K."/>
            <person name="Larrondo L.F."/>
            <person name="Lindquist E."/>
            <person name="Ling A."/>
            <person name="Lombard V."/>
            <person name="Lucas S."/>
            <person name="Lundell T."/>
            <person name="Martin R."/>
            <person name="McLaughlin D.J."/>
            <person name="Morgenstern I."/>
            <person name="Morin E."/>
            <person name="Murat C."/>
            <person name="Nagy L.G."/>
            <person name="Nolan M."/>
            <person name="Ohm R.A."/>
            <person name="Patyshakuliyeva A."/>
            <person name="Rokas A."/>
            <person name="Ruiz-Duenas F.J."/>
            <person name="Sabat G."/>
            <person name="Salamov A."/>
            <person name="Samejima M."/>
            <person name="Schmutz J."/>
            <person name="Slot J.C."/>
            <person name="St John F."/>
            <person name="Stenlid J."/>
            <person name="Sun H."/>
            <person name="Sun S."/>
            <person name="Syed K."/>
            <person name="Tsang A."/>
            <person name="Wiebenga A."/>
            <person name="Young D."/>
            <person name="Pisabarro A."/>
            <person name="Eastwood D.C."/>
            <person name="Martin F."/>
            <person name="Cullen D."/>
            <person name="Grigoriev I.V."/>
            <person name="Hibbett D.S."/>
        </authorList>
    </citation>
    <scope>NUCLEOTIDE SEQUENCE</scope>
    <source>
        <strain evidence="18">FP-58527</strain>
    </source>
</reference>
<protein>
    <recommendedName>
        <fullName evidence="5">DASH complex subunit ASK1</fullName>
    </recommendedName>
</protein>
<dbReference type="InParanoid" id="S8EHY0"/>
<dbReference type="GO" id="GO:0051301">
    <property type="term" value="P:cell division"/>
    <property type="evidence" value="ECO:0007669"/>
    <property type="project" value="UniProtKB-KW"/>
</dbReference>
<keyword evidence="6" id="KW-0158">Chromosome</keyword>
<keyword evidence="10" id="KW-0498">Mitosis</keyword>
<evidence type="ECO:0000256" key="3">
    <source>
        <dbReference type="ARBA" id="ARBA00004629"/>
    </source>
</evidence>
<proteinExistence type="inferred from homology"/>
<dbReference type="HOGENOM" id="CLU_417936_0_0_1"/>
<accession>S8EHY0</accession>
<dbReference type="STRING" id="743788.S8EHY0"/>
<keyword evidence="7" id="KW-0963">Cytoplasm</keyword>
<evidence type="ECO:0000256" key="11">
    <source>
        <dbReference type="ARBA" id="ARBA00022838"/>
    </source>
</evidence>
<evidence type="ECO:0000256" key="13">
    <source>
        <dbReference type="ARBA" id="ARBA00023242"/>
    </source>
</evidence>
<feature type="compositionally biased region" description="Polar residues" evidence="16">
    <location>
        <begin position="181"/>
        <end position="190"/>
    </location>
</feature>
<dbReference type="InterPro" id="IPR013964">
    <property type="entry name" value="DASH_Ask1"/>
</dbReference>
<evidence type="ECO:0000256" key="1">
    <source>
        <dbReference type="ARBA" id="ARBA00004123"/>
    </source>
</evidence>
<feature type="compositionally biased region" description="Polar residues" evidence="16">
    <location>
        <begin position="321"/>
        <end position="347"/>
    </location>
</feature>
<feature type="compositionally biased region" description="Polar residues" evidence="16">
    <location>
        <begin position="416"/>
        <end position="431"/>
    </location>
</feature>
<evidence type="ECO:0000256" key="7">
    <source>
        <dbReference type="ARBA" id="ARBA00022490"/>
    </source>
</evidence>
<sequence>MTPSLRPIEPLSERWQPAADPNDIVVPGLDTNAPVYDQIEQIEQLITIRLQSIDANFSKMQHIMANRILPAVKRYSVGTEPVREAARFWTTFFETAAQIRVPTYEEYSSEHEQEETEPTSEAAPEEQLNSSAEELEATPTRTRHATFTSDGSSEVSFMPQAGMSSTPATAFRQRPQEDPTGEQSQITPSWSASLESPLLRLAGEVQSLGQADEVSAVSERTAGYDDSEDLTQRAMPPPELSTRTQDHDVSPSKGKGREMPSPLLQGVLRRNATLSDATSPRKLAFSPLKLKPRTPASKTMNPYLPPGSKPMDWKGVVDLSDPSSTPQKGFSSSSLDRTARPTAQSSRYIGEDSFETDFGMSPPVTMDFARLPKLSKTPKKEAAARIFQGLLDIEKRGVFAAPPAAGTRPEVKGNAVESSGSSMPTPPSLSRYQPDPQSSVSGSSIVDASLERMMRQVGIISDHETGGSLSSADRPSLPSQGQKLVQPPPVASSSIFPKRPPTFTAIQRPPPPVALPPAPETPPPPQFDFRHLQDDELDRGMDHSGLDDSLDEDSFDAQNPVFPHPAGDYDEQDDSFASDETDSFDDDGAGPAIEVYPAEGDSFDDDSFENEFDGSPEEETVFGVPPAERLRMQGRESEGNLRLYGADLLQDTLGVGSQMVQAGRVEDTPTPIIPPK</sequence>
<dbReference type="PANTHER" id="PTHR28200:SF1">
    <property type="entry name" value="DASH COMPLEX SUBUNIT ASK1"/>
    <property type="match status" value="1"/>
</dbReference>
<evidence type="ECO:0000256" key="15">
    <source>
        <dbReference type="ARBA" id="ARBA00023328"/>
    </source>
</evidence>
<name>S8EHY0_FOMSC</name>
<feature type="compositionally biased region" description="Basic and acidic residues" evidence="16">
    <location>
        <begin position="244"/>
        <end position="258"/>
    </location>
</feature>
<feature type="region of interest" description="Disordered" evidence="16">
    <location>
        <begin position="209"/>
        <end position="354"/>
    </location>
</feature>
<keyword evidence="15" id="KW-0137">Centromere</keyword>
<feature type="compositionally biased region" description="Polar residues" evidence="16">
    <location>
        <begin position="145"/>
        <end position="155"/>
    </location>
</feature>
<feature type="compositionally biased region" description="Polar residues" evidence="16">
    <location>
        <begin position="467"/>
        <end position="483"/>
    </location>
</feature>
<dbReference type="PANTHER" id="PTHR28200">
    <property type="entry name" value="DASH COMPLEX SUBUNIT ASK1"/>
    <property type="match status" value="1"/>
</dbReference>
<dbReference type="Proteomes" id="UP000015241">
    <property type="component" value="Unassembled WGS sequence"/>
</dbReference>
<dbReference type="GO" id="GO:0072686">
    <property type="term" value="C:mitotic spindle"/>
    <property type="evidence" value="ECO:0007669"/>
    <property type="project" value="InterPro"/>
</dbReference>
<dbReference type="Pfam" id="PF08655">
    <property type="entry name" value="DASH_Ask1"/>
    <property type="match status" value="1"/>
</dbReference>
<evidence type="ECO:0000256" key="5">
    <source>
        <dbReference type="ARBA" id="ARBA00014520"/>
    </source>
</evidence>
<dbReference type="GO" id="GO:0042729">
    <property type="term" value="C:DASH complex"/>
    <property type="evidence" value="ECO:0007669"/>
    <property type="project" value="InterPro"/>
</dbReference>
<keyword evidence="18" id="KW-1185">Reference proteome</keyword>
<evidence type="ECO:0000256" key="2">
    <source>
        <dbReference type="ARBA" id="ARBA00004186"/>
    </source>
</evidence>
<feature type="compositionally biased region" description="Pro residues" evidence="16">
    <location>
        <begin position="508"/>
        <end position="526"/>
    </location>
</feature>
<dbReference type="AlphaFoldDB" id="S8EHY0"/>
<keyword evidence="8" id="KW-0132">Cell division</keyword>
<comment type="similarity">
    <text evidence="4">Belongs to the DASH complex ASK1 family.</text>
</comment>
<keyword evidence="11" id="KW-0995">Kinetochore</keyword>
<evidence type="ECO:0000313" key="18">
    <source>
        <dbReference type="Proteomes" id="UP000015241"/>
    </source>
</evidence>
<dbReference type="GO" id="GO:0044732">
    <property type="term" value="C:mitotic spindle pole body"/>
    <property type="evidence" value="ECO:0007669"/>
    <property type="project" value="TreeGrafter"/>
</dbReference>
<gene>
    <name evidence="17" type="ORF">FOMPIDRAFT_98902</name>
</gene>
<dbReference type="EMBL" id="KE504128">
    <property type="protein sequence ID" value="EPT03823.1"/>
    <property type="molecule type" value="Genomic_DNA"/>
</dbReference>
<evidence type="ECO:0000256" key="4">
    <source>
        <dbReference type="ARBA" id="ARBA00010731"/>
    </source>
</evidence>
<evidence type="ECO:0000256" key="6">
    <source>
        <dbReference type="ARBA" id="ARBA00022454"/>
    </source>
</evidence>
<feature type="region of interest" description="Disordered" evidence="16">
    <location>
        <begin position="400"/>
        <end position="591"/>
    </location>
</feature>
<feature type="compositionally biased region" description="Acidic residues" evidence="16">
    <location>
        <begin position="568"/>
        <end position="588"/>
    </location>
</feature>
<keyword evidence="12" id="KW-0206">Cytoskeleton</keyword>
<keyword evidence="13" id="KW-0539">Nucleus</keyword>
<evidence type="ECO:0000313" key="17">
    <source>
        <dbReference type="EMBL" id="EPT03823.1"/>
    </source>
</evidence>
<keyword evidence="14" id="KW-0131">Cell cycle</keyword>
<evidence type="ECO:0000256" key="8">
    <source>
        <dbReference type="ARBA" id="ARBA00022618"/>
    </source>
</evidence>